<protein>
    <submittedName>
        <fullName evidence="3">F-box/kelch-repeat protein</fullName>
    </submittedName>
</protein>
<sequence length="117" mass="12856">MIEESSWCAAVNIPDSGVLFIGGIGSNEIPLRYTELLPRRSTEGGGGVEKWQWLPCTPMNKGHWRVYVVGYGDNVDTMEMVNVAAGGQWTSLISIDQLQNLRNQSVARVGSELFLKG</sequence>
<dbReference type="OrthoDB" id="6282652at2759"/>
<gene>
    <name evidence="1" type="ORF">HDID_LOCUS5784</name>
</gene>
<evidence type="ECO:0000313" key="3">
    <source>
        <dbReference type="WBParaSite" id="HDID_0000578601-mRNA-1"/>
    </source>
</evidence>
<organism evidence="3">
    <name type="scientific">Hymenolepis diminuta</name>
    <name type="common">Rat tapeworm</name>
    <dbReference type="NCBI Taxonomy" id="6216"/>
    <lineage>
        <taxon>Eukaryota</taxon>
        <taxon>Metazoa</taxon>
        <taxon>Spiralia</taxon>
        <taxon>Lophotrochozoa</taxon>
        <taxon>Platyhelminthes</taxon>
        <taxon>Cestoda</taxon>
        <taxon>Eucestoda</taxon>
        <taxon>Cyclophyllidea</taxon>
        <taxon>Hymenolepididae</taxon>
        <taxon>Hymenolepis</taxon>
    </lineage>
</organism>
<dbReference type="EMBL" id="UYSG01003423">
    <property type="protein sequence ID" value="VDL58102.1"/>
    <property type="molecule type" value="Genomic_DNA"/>
</dbReference>
<reference evidence="3" key="1">
    <citation type="submission" date="2017-02" db="UniProtKB">
        <authorList>
            <consortium name="WormBaseParasite"/>
        </authorList>
    </citation>
    <scope>IDENTIFICATION</scope>
</reference>
<name>A0A0R3SLH1_HYMDI</name>
<reference evidence="1 2" key="2">
    <citation type="submission" date="2018-11" db="EMBL/GenBank/DDBJ databases">
        <authorList>
            <consortium name="Pathogen Informatics"/>
        </authorList>
    </citation>
    <scope>NUCLEOTIDE SEQUENCE [LARGE SCALE GENOMIC DNA]</scope>
</reference>
<evidence type="ECO:0000313" key="1">
    <source>
        <dbReference type="EMBL" id="VDL58102.1"/>
    </source>
</evidence>
<accession>A0A0R3SLH1</accession>
<proteinExistence type="predicted"/>
<dbReference type="AlphaFoldDB" id="A0A0R3SLH1"/>
<dbReference type="Proteomes" id="UP000274504">
    <property type="component" value="Unassembled WGS sequence"/>
</dbReference>
<dbReference type="WBParaSite" id="HDID_0000578601-mRNA-1">
    <property type="protein sequence ID" value="HDID_0000578601-mRNA-1"/>
    <property type="gene ID" value="HDID_0000578601"/>
</dbReference>
<evidence type="ECO:0000313" key="2">
    <source>
        <dbReference type="Proteomes" id="UP000274504"/>
    </source>
</evidence>